<protein>
    <submittedName>
        <fullName evidence="2">Uncharacterized protein</fullName>
    </submittedName>
</protein>
<evidence type="ECO:0000313" key="3">
    <source>
        <dbReference type="Proteomes" id="UP001066276"/>
    </source>
</evidence>
<keyword evidence="3" id="KW-1185">Reference proteome</keyword>
<sequence>MYLRCLWHGHRGCLVTAPARAAGSPRAGRASSDPRRAGAGTERRSAAGLGAGTRRGAQRHPRAPGHEGPVREQKARCEPGSRQPSHSLSDAVPAQPPLIMEIENIVANTVLLKAREGERGWRLHLGSRFVLRGRKRGAWEGQGGPSFLPQRGPVPRPRCRCSAADGTSPAAGTPLLGGAS</sequence>
<name>A0AAV7WL41_PLEWA</name>
<feature type="region of interest" description="Disordered" evidence="1">
    <location>
        <begin position="20"/>
        <end position="93"/>
    </location>
</feature>
<dbReference type="EMBL" id="JANPWB010000001">
    <property type="protein sequence ID" value="KAJ1213884.1"/>
    <property type="molecule type" value="Genomic_DNA"/>
</dbReference>
<proteinExistence type="predicted"/>
<dbReference type="AlphaFoldDB" id="A0AAV7WL41"/>
<gene>
    <name evidence="2" type="ORF">NDU88_001514</name>
</gene>
<evidence type="ECO:0000313" key="2">
    <source>
        <dbReference type="EMBL" id="KAJ1213884.1"/>
    </source>
</evidence>
<evidence type="ECO:0000256" key="1">
    <source>
        <dbReference type="SAM" id="MobiDB-lite"/>
    </source>
</evidence>
<feature type="compositionally biased region" description="Basic and acidic residues" evidence="1">
    <location>
        <begin position="64"/>
        <end position="79"/>
    </location>
</feature>
<dbReference type="Proteomes" id="UP001066276">
    <property type="component" value="Chromosome 1_1"/>
</dbReference>
<accession>A0AAV7WL41</accession>
<reference evidence="2" key="1">
    <citation type="journal article" date="2022" name="bioRxiv">
        <title>Sequencing and chromosome-scale assembly of the giantPleurodeles waltlgenome.</title>
        <authorList>
            <person name="Brown T."/>
            <person name="Elewa A."/>
            <person name="Iarovenko S."/>
            <person name="Subramanian E."/>
            <person name="Araus A.J."/>
            <person name="Petzold A."/>
            <person name="Susuki M."/>
            <person name="Suzuki K.-i.T."/>
            <person name="Hayashi T."/>
            <person name="Toyoda A."/>
            <person name="Oliveira C."/>
            <person name="Osipova E."/>
            <person name="Leigh N.D."/>
            <person name="Simon A."/>
            <person name="Yun M.H."/>
        </authorList>
    </citation>
    <scope>NUCLEOTIDE SEQUENCE</scope>
    <source>
        <strain evidence="2">20211129_DDA</strain>
        <tissue evidence="2">Liver</tissue>
    </source>
</reference>
<comment type="caution">
    <text evidence="2">The sequence shown here is derived from an EMBL/GenBank/DDBJ whole genome shotgun (WGS) entry which is preliminary data.</text>
</comment>
<feature type="compositionally biased region" description="Low complexity" evidence="1">
    <location>
        <begin position="46"/>
        <end position="55"/>
    </location>
</feature>
<feature type="compositionally biased region" description="Basic and acidic residues" evidence="1">
    <location>
        <begin position="32"/>
        <end position="45"/>
    </location>
</feature>
<feature type="compositionally biased region" description="Low complexity" evidence="1">
    <location>
        <begin position="20"/>
        <end position="31"/>
    </location>
</feature>
<organism evidence="2 3">
    <name type="scientific">Pleurodeles waltl</name>
    <name type="common">Iberian ribbed newt</name>
    <dbReference type="NCBI Taxonomy" id="8319"/>
    <lineage>
        <taxon>Eukaryota</taxon>
        <taxon>Metazoa</taxon>
        <taxon>Chordata</taxon>
        <taxon>Craniata</taxon>
        <taxon>Vertebrata</taxon>
        <taxon>Euteleostomi</taxon>
        <taxon>Amphibia</taxon>
        <taxon>Batrachia</taxon>
        <taxon>Caudata</taxon>
        <taxon>Salamandroidea</taxon>
        <taxon>Salamandridae</taxon>
        <taxon>Pleurodelinae</taxon>
        <taxon>Pleurodeles</taxon>
    </lineage>
</organism>
<feature type="region of interest" description="Disordered" evidence="1">
    <location>
        <begin position="137"/>
        <end position="180"/>
    </location>
</feature>